<reference evidence="2 3" key="1">
    <citation type="submission" date="2016-11" db="EMBL/GenBank/DDBJ databases">
        <authorList>
            <person name="Jaros S."/>
            <person name="Januszkiewicz K."/>
            <person name="Wedrychowicz H."/>
        </authorList>
    </citation>
    <scope>NUCLEOTIDE SEQUENCE [LARGE SCALE GENOMIC DNA]</scope>
    <source>
        <strain evidence="2 3">DSM 45627</strain>
    </source>
</reference>
<protein>
    <recommendedName>
        <fullName evidence="4">VWA domain containing CoxE-like protein</fullName>
    </recommendedName>
</protein>
<name>A0A1M5MSF5_9ACTN</name>
<dbReference type="AlphaFoldDB" id="A0A1M5MSF5"/>
<dbReference type="InterPro" id="IPR011195">
    <property type="entry name" value="UCP010256"/>
</dbReference>
<organism evidence="2 3">
    <name type="scientific">Jatrophihabitans endophyticus</name>
    <dbReference type="NCBI Taxonomy" id="1206085"/>
    <lineage>
        <taxon>Bacteria</taxon>
        <taxon>Bacillati</taxon>
        <taxon>Actinomycetota</taxon>
        <taxon>Actinomycetes</taxon>
        <taxon>Jatrophihabitantales</taxon>
        <taxon>Jatrophihabitantaceae</taxon>
        <taxon>Jatrophihabitans</taxon>
    </lineage>
</organism>
<accession>A0A1M5MSF5</accession>
<dbReference type="PANTHER" id="PTHR39338:SF5">
    <property type="entry name" value="BLR6139 PROTEIN"/>
    <property type="match status" value="1"/>
</dbReference>
<dbReference type="RefSeq" id="WP_234971450.1">
    <property type="nucleotide sequence ID" value="NZ_FQVU01000003.1"/>
</dbReference>
<sequence length="487" mass="52887">MSGDGPAAPGAGPATRATLLDRQLGFVAALRDAGLVVSVAESIDAVRACGAVDLLEREQLRAVLAATLVKRQPHRPVFDTVFDLFWPRVTGESTVPPTDRQPAPRPAGAAHRGPLENPVRDRVREQLADYLRDGDERQLDEAVRDAVTAFGGVPGRRAGQRSWSQLAVLNAVSARTLLAGLLDSFLAGGEPGGGRGGIAERRARATVETRIARFERQVGAEVARRLAEQSDAATVARTAVRPALDQVNFLGATRGDLVALRREIQPLARRLAARLAQDQRRGSRGAFDFRATIRSALSTGGVHMTTRHRPRRPLKTDLVVLCDLSESVSLFAHFTLLLVYALREQFTRVRAFGFVDEVDELTRFFRPGGDVLDAVTALTAEADVAGLVGRTDYGRAVELFAERFPDAVGPRTSLLVLGDARSNYGSLALPTLQALAERARHSHWLNPERRAAWDTGDSRAAEFGQVVPMVECRNLAQLGEFVRDLAR</sequence>
<feature type="region of interest" description="Disordered" evidence="1">
    <location>
        <begin position="92"/>
        <end position="116"/>
    </location>
</feature>
<dbReference type="InterPro" id="IPR036465">
    <property type="entry name" value="vWFA_dom_sf"/>
</dbReference>
<evidence type="ECO:0008006" key="4">
    <source>
        <dbReference type="Google" id="ProtNLM"/>
    </source>
</evidence>
<evidence type="ECO:0000313" key="3">
    <source>
        <dbReference type="Proteomes" id="UP000186132"/>
    </source>
</evidence>
<evidence type="ECO:0000313" key="2">
    <source>
        <dbReference type="EMBL" id="SHG80228.1"/>
    </source>
</evidence>
<dbReference type="EMBL" id="FQVU01000003">
    <property type="protein sequence ID" value="SHG80228.1"/>
    <property type="molecule type" value="Genomic_DNA"/>
</dbReference>
<dbReference type="PIRSF" id="PIRSF010256">
    <property type="entry name" value="CoxE_vWa"/>
    <property type="match status" value="1"/>
</dbReference>
<gene>
    <name evidence="2" type="ORF">SAMN05443575_2814</name>
</gene>
<keyword evidence="3" id="KW-1185">Reference proteome</keyword>
<dbReference type="Proteomes" id="UP000186132">
    <property type="component" value="Unassembled WGS sequence"/>
</dbReference>
<proteinExistence type="predicted"/>
<dbReference type="Pfam" id="PF05762">
    <property type="entry name" value="VWA_CoxE"/>
    <property type="match status" value="1"/>
</dbReference>
<evidence type="ECO:0000256" key="1">
    <source>
        <dbReference type="SAM" id="MobiDB-lite"/>
    </source>
</evidence>
<dbReference type="InterPro" id="IPR008912">
    <property type="entry name" value="Uncharacterised_CoxE"/>
</dbReference>
<dbReference type="SUPFAM" id="SSF53300">
    <property type="entry name" value="vWA-like"/>
    <property type="match status" value="1"/>
</dbReference>
<dbReference type="PANTHER" id="PTHR39338">
    <property type="entry name" value="BLL5662 PROTEIN-RELATED"/>
    <property type="match status" value="1"/>
</dbReference>
<dbReference type="STRING" id="1206085.SAMN05443575_2814"/>